<dbReference type="RefSeq" id="WP_179757995.1">
    <property type="nucleotide sequence ID" value="NZ_JACCBU010000001.1"/>
</dbReference>
<reference evidence="1 2" key="1">
    <citation type="submission" date="2020-07" db="EMBL/GenBank/DDBJ databases">
        <title>Sequencing the genomes of 1000 actinobacteria strains.</title>
        <authorList>
            <person name="Klenk H.-P."/>
        </authorList>
    </citation>
    <scope>NUCLEOTIDE SEQUENCE [LARGE SCALE GENOMIC DNA]</scope>
    <source>
        <strain evidence="1 2">DSM 22083</strain>
    </source>
</reference>
<evidence type="ECO:0000313" key="1">
    <source>
        <dbReference type="EMBL" id="NYE75501.1"/>
    </source>
</evidence>
<evidence type="ECO:0000313" key="2">
    <source>
        <dbReference type="Proteomes" id="UP000569914"/>
    </source>
</evidence>
<keyword evidence="2" id="KW-1185">Reference proteome</keyword>
<accession>A0A7Y9IF57</accession>
<dbReference type="EMBL" id="JACCBU010000001">
    <property type="protein sequence ID" value="NYE75501.1"/>
    <property type="molecule type" value="Genomic_DNA"/>
</dbReference>
<name>A0A7Y9IF57_9ACTN</name>
<dbReference type="AlphaFoldDB" id="A0A7Y9IF57"/>
<protein>
    <submittedName>
        <fullName evidence="1">Uncharacterized protein</fullName>
    </submittedName>
</protein>
<sequence>MASASALPTTDDEFQSFREEVCLAFGHEILAEGSDATAQLGLLLDWKWSYGDRRLDRLTRDELEEFLLEWCPSKLSAAGAGVAELPYNIAAGVDFLAEEGILRSGDSRARLADHARRLAAAFVEEMDNPANFGMAKSIFASMGVSDPTQLDPEELQRLIDQFNQLPQDQRVAITGGERPGFDRQPVVIGPVVEPSDEAVRASAEKAPVLQGFRAFADYLGPDGKTLTKTGALKLADARELVERLGTGDQLEMTYGDQTYRKRSARDLPELDHWHWWAMETGAIREVRGRLVPVKAWHKRVRDDPSAEARKAAEVLLSYGPAGSYLTRSLTAHPDLVDAAIPMLLSPLLTGPGPLDFAELVAQFRELAASQGELDDPMFDSWSVSRALQMVERAGMIEQSEVVTERTKFDTEIVVSAKITITPLGVVALIDELRRQGIEVETASDLGSSTFDTLVAMINKEAKQPADWWTLVDAWLGALPDRALDSAEVADALAAVPTAIMMLDTTVPEHLRPPYLTVLRRIADRGTPQDPSAAAALTVLVQLDPAEAGRMTVDLRDQLLVTMIAVTGAEAMKGLINAGANRAYELIKVAARFPCPSSESMLALVGERHPDKGVAKAARKELFRLRSKLAAARS</sequence>
<comment type="caution">
    <text evidence="1">The sequence shown here is derived from an EMBL/GenBank/DDBJ whole genome shotgun (WGS) entry which is preliminary data.</text>
</comment>
<proteinExistence type="predicted"/>
<dbReference type="Proteomes" id="UP000569914">
    <property type="component" value="Unassembled WGS sequence"/>
</dbReference>
<gene>
    <name evidence="1" type="ORF">BKA15_006830</name>
</gene>
<organism evidence="1 2">
    <name type="scientific">Microlunatus parietis</name>
    <dbReference type="NCBI Taxonomy" id="682979"/>
    <lineage>
        <taxon>Bacteria</taxon>
        <taxon>Bacillati</taxon>
        <taxon>Actinomycetota</taxon>
        <taxon>Actinomycetes</taxon>
        <taxon>Propionibacteriales</taxon>
        <taxon>Propionibacteriaceae</taxon>
        <taxon>Microlunatus</taxon>
    </lineage>
</organism>